<reference evidence="2 3" key="1">
    <citation type="submission" date="2020-08" db="EMBL/GenBank/DDBJ databases">
        <title>Genomic Encyclopedia of Type Strains, Phase IV (KMG-V): Genome sequencing to study the core and pangenomes of soil and plant-associated prokaryotes.</title>
        <authorList>
            <person name="Whitman W."/>
        </authorList>
    </citation>
    <scope>NUCLEOTIDE SEQUENCE [LARGE SCALE GENOMIC DNA]</scope>
    <source>
        <strain evidence="2 3">M8US30</strain>
    </source>
</reference>
<evidence type="ECO:0000313" key="3">
    <source>
        <dbReference type="Proteomes" id="UP000569092"/>
    </source>
</evidence>
<dbReference type="Proteomes" id="UP000569092">
    <property type="component" value="Unassembled WGS sequence"/>
</dbReference>
<proteinExistence type="predicted"/>
<evidence type="ECO:0000313" key="2">
    <source>
        <dbReference type="EMBL" id="MBB5346256.1"/>
    </source>
</evidence>
<comment type="caution">
    <text evidence="2">The sequence shown here is derived from an EMBL/GenBank/DDBJ whole genome shotgun (WGS) entry which is preliminary data.</text>
</comment>
<name>A0A7W8JC66_9BACT</name>
<organism evidence="2 3">
    <name type="scientific">Tunturiibacter lichenicola</name>
    <dbReference type="NCBI Taxonomy" id="2051959"/>
    <lineage>
        <taxon>Bacteria</taxon>
        <taxon>Pseudomonadati</taxon>
        <taxon>Acidobacteriota</taxon>
        <taxon>Terriglobia</taxon>
        <taxon>Terriglobales</taxon>
        <taxon>Acidobacteriaceae</taxon>
        <taxon>Tunturiibacter</taxon>
    </lineage>
</organism>
<dbReference type="SUPFAM" id="SSF53756">
    <property type="entry name" value="UDP-Glycosyltransferase/glycogen phosphorylase"/>
    <property type="match status" value="1"/>
</dbReference>
<sequence length="90" mass="9252">MKIAFVSLPVAGHLNPMSALAARVQSDGNEVVFISVADAEARAVAAGLRFVAVGTDHLPLGSTKAVEQQFSTIQGGERGIGQNFGGSIRS</sequence>
<feature type="chain" id="PRO_5030994485" evidence="1">
    <location>
        <begin position="22"/>
        <end position="90"/>
    </location>
</feature>
<gene>
    <name evidence="2" type="ORF">HDF10_004266</name>
</gene>
<feature type="signal peptide" evidence="1">
    <location>
        <begin position="1"/>
        <end position="21"/>
    </location>
</feature>
<keyword evidence="1" id="KW-0732">Signal</keyword>
<accession>A0A7W8JC66</accession>
<dbReference type="EMBL" id="JACHDZ010000011">
    <property type="protein sequence ID" value="MBB5346256.1"/>
    <property type="molecule type" value="Genomic_DNA"/>
</dbReference>
<dbReference type="GO" id="GO:0016740">
    <property type="term" value="F:transferase activity"/>
    <property type="evidence" value="ECO:0007669"/>
    <property type="project" value="UniProtKB-KW"/>
</dbReference>
<evidence type="ECO:0000256" key="1">
    <source>
        <dbReference type="SAM" id="SignalP"/>
    </source>
</evidence>
<dbReference type="Gene3D" id="3.40.50.2000">
    <property type="entry name" value="Glycogen Phosphorylase B"/>
    <property type="match status" value="1"/>
</dbReference>
<protein>
    <submittedName>
        <fullName evidence="2">UDP:flavonoid glycosyltransferase YjiC (YdhE family)</fullName>
    </submittedName>
</protein>
<dbReference type="AlphaFoldDB" id="A0A7W8JC66"/>